<dbReference type="PANTHER" id="PTHR31973">
    <property type="entry name" value="POLYPROTEIN, PUTATIVE-RELATED"/>
    <property type="match status" value="1"/>
</dbReference>
<dbReference type="Pfam" id="PF03108">
    <property type="entry name" value="DBD_Tnp_Mut"/>
    <property type="match status" value="1"/>
</dbReference>
<feature type="domain" description="Transposase MuDR plant" evidence="1">
    <location>
        <begin position="74"/>
        <end position="131"/>
    </location>
</feature>
<name>V4VSS7_CITCL</name>
<dbReference type="PANTHER" id="PTHR31973:SF187">
    <property type="entry name" value="MUTATOR TRANSPOSASE MUDRA PROTEIN"/>
    <property type="match status" value="1"/>
</dbReference>
<proteinExistence type="predicted"/>
<dbReference type="Proteomes" id="UP000030687">
    <property type="component" value="Unassembled WGS sequence"/>
</dbReference>
<protein>
    <recommendedName>
        <fullName evidence="1">Transposase MuDR plant domain-containing protein</fullName>
    </recommendedName>
</protein>
<organism evidence="2 3">
    <name type="scientific">Citrus clementina</name>
    <name type="common">Clementine</name>
    <name type="synonym">Citrus deliciosa x Citrus sinensis</name>
    <dbReference type="NCBI Taxonomy" id="85681"/>
    <lineage>
        <taxon>Eukaryota</taxon>
        <taxon>Viridiplantae</taxon>
        <taxon>Streptophyta</taxon>
        <taxon>Embryophyta</taxon>
        <taxon>Tracheophyta</taxon>
        <taxon>Spermatophyta</taxon>
        <taxon>Magnoliopsida</taxon>
        <taxon>eudicotyledons</taxon>
        <taxon>Gunneridae</taxon>
        <taxon>Pentapetalae</taxon>
        <taxon>rosids</taxon>
        <taxon>malvids</taxon>
        <taxon>Sapindales</taxon>
        <taxon>Rutaceae</taxon>
        <taxon>Aurantioideae</taxon>
        <taxon>Citrus</taxon>
    </lineage>
</organism>
<evidence type="ECO:0000313" key="3">
    <source>
        <dbReference type="Proteomes" id="UP000030687"/>
    </source>
</evidence>
<evidence type="ECO:0000259" key="1">
    <source>
        <dbReference type="Pfam" id="PF03108"/>
    </source>
</evidence>
<keyword evidence="3" id="KW-1185">Reference proteome</keyword>
<reference evidence="2 3" key="1">
    <citation type="submission" date="2013-10" db="EMBL/GenBank/DDBJ databases">
        <authorList>
            <consortium name="International Citrus Genome Consortium"/>
            <person name="Jenkins J."/>
            <person name="Schmutz J."/>
            <person name="Prochnik S."/>
            <person name="Rokhsar D."/>
            <person name="Gmitter F."/>
            <person name="Ollitrault P."/>
            <person name="Machado M."/>
            <person name="Talon M."/>
            <person name="Wincker P."/>
            <person name="Jaillon O."/>
            <person name="Morgante M."/>
        </authorList>
    </citation>
    <scope>NUCLEOTIDE SEQUENCE</scope>
    <source>
        <strain evidence="3">cv. Clemenules</strain>
    </source>
</reference>
<sequence>MTVCTTCVDSDDEFQQNTEQPQLHVQVTHPNIGESDDDVDDCLLSDYESDNNEFGPCADEDGDRVMEVMDAEYFRNFTELAIALRKFVVYKRFKTRKDKFERTRISVGCEGYMCHWYLHAGRTVIRETFMVKRYHNETILSHPETKVGFIMSELNRMYGVKVDKQKVYRAKKIALESGGADFESNYRLIRSYAQIILNKMPDALAIVHVVEC</sequence>
<dbReference type="InterPro" id="IPR004332">
    <property type="entry name" value="Transposase_MuDR"/>
</dbReference>
<dbReference type="EMBL" id="KI536661">
    <property type="protein sequence ID" value="ESR56149.1"/>
    <property type="molecule type" value="Genomic_DNA"/>
</dbReference>
<gene>
    <name evidence="2" type="ORF">CICLE_v10023556mg</name>
</gene>
<evidence type="ECO:0000313" key="2">
    <source>
        <dbReference type="EMBL" id="ESR56149.1"/>
    </source>
</evidence>
<accession>V4VSS7</accession>
<dbReference type="AlphaFoldDB" id="V4VSS7"/>
<dbReference type="KEGG" id="cic:CICLE_v10023556mg"/>
<dbReference type="Gramene" id="ESR56149">
    <property type="protein sequence ID" value="ESR56149"/>
    <property type="gene ID" value="CICLE_v10023556mg"/>
</dbReference>
<dbReference type="InParanoid" id="V4VSS7"/>